<evidence type="ECO:0008006" key="4">
    <source>
        <dbReference type="Google" id="ProtNLM"/>
    </source>
</evidence>
<accession>A0AAD9KW72</accession>
<proteinExistence type="predicted"/>
<name>A0AAD9KW72_RIDPI</name>
<gene>
    <name evidence="2" type="ORF">NP493_541g02036</name>
</gene>
<comment type="caution">
    <text evidence="2">The sequence shown here is derived from an EMBL/GenBank/DDBJ whole genome shotgun (WGS) entry which is preliminary data.</text>
</comment>
<feature type="signal peptide" evidence="1">
    <location>
        <begin position="1"/>
        <end position="19"/>
    </location>
</feature>
<evidence type="ECO:0000256" key="1">
    <source>
        <dbReference type="SAM" id="SignalP"/>
    </source>
</evidence>
<keyword evidence="1" id="KW-0732">Signal</keyword>
<feature type="chain" id="PRO_5041941371" description="Secreted protein" evidence="1">
    <location>
        <begin position="20"/>
        <end position="207"/>
    </location>
</feature>
<dbReference type="EMBL" id="JAODUO010000541">
    <property type="protein sequence ID" value="KAK2178514.1"/>
    <property type="molecule type" value="Genomic_DNA"/>
</dbReference>
<organism evidence="2 3">
    <name type="scientific">Ridgeia piscesae</name>
    <name type="common">Tubeworm</name>
    <dbReference type="NCBI Taxonomy" id="27915"/>
    <lineage>
        <taxon>Eukaryota</taxon>
        <taxon>Metazoa</taxon>
        <taxon>Spiralia</taxon>
        <taxon>Lophotrochozoa</taxon>
        <taxon>Annelida</taxon>
        <taxon>Polychaeta</taxon>
        <taxon>Sedentaria</taxon>
        <taxon>Canalipalpata</taxon>
        <taxon>Sabellida</taxon>
        <taxon>Siboglinidae</taxon>
        <taxon>Ridgeia</taxon>
    </lineage>
</organism>
<protein>
    <recommendedName>
        <fullName evidence="4">Secreted protein</fullName>
    </recommendedName>
</protein>
<sequence length="207" mass="22521">MTSCFQWAVIALVVTSVTCFSRSQQSAGGELRASGCQMSTLRREFLVTTCSFLPSVRGVGSDDVTVGTRCSVARLENVMYIDLEHICVLQLYDGRSVFTSPVRGGRAVAGAETELPPPVTCPKDRPLSRRDESGHKWFNRISCDLSPDTTDVVKMRICCGGAPVDNEPPSITCYPPVNKSIVAEEGKCDAIVRWKDAKATDNVGVKR</sequence>
<evidence type="ECO:0000313" key="2">
    <source>
        <dbReference type="EMBL" id="KAK2178514.1"/>
    </source>
</evidence>
<keyword evidence="3" id="KW-1185">Reference proteome</keyword>
<reference evidence="2" key="1">
    <citation type="journal article" date="2023" name="Mol. Biol. Evol.">
        <title>Third-Generation Sequencing Reveals the Adaptive Role of the Epigenome in Three Deep-Sea Polychaetes.</title>
        <authorList>
            <person name="Perez M."/>
            <person name="Aroh O."/>
            <person name="Sun Y."/>
            <person name="Lan Y."/>
            <person name="Juniper S.K."/>
            <person name="Young C.R."/>
            <person name="Angers B."/>
            <person name="Qian P.Y."/>
        </authorList>
    </citation>
    <scope>NUCLEOTIDE SEQUENCE</scope>
    <source>
        <strain evidence="2">R07B-5</strain>
    </source>
</reference>
<dbReference type="AlphaFoldDB" id="A0AAD9KW72"/>
<dbReference type="Proteomes" id="UP001209878">
    <property type="component" value="Unassembled WGS sequence"/>
</dbReference>
<evidence type="ECO:0000313" key="3">
    <source>
        <dbReference type="Proteomes" id="UP001209878"/>
    </source>
</evidence>